<evidence type="ECO:0008006" key="4">
    <source>
        <dbReference type="Google" id="ProtNLM"/>
    </source>
</evidence>
<reference evidence="2 3" key="1">
    <citation type="journal article" date="2023" name="Mol. Ecol. Resour.">
        <title>Chromosome-level genome assembly of a triploid poplar Populus alba 'Berolinensis'.</title>
        <authorList>
            <person name="Chen S."/>
            <person name="Yu Y."/>
            <person name="Wang X."/>
            <person name="Wang S."/>
            <person name="Zhang T."/>
            <person name="Zhou Y."/>
            <person name="He R."/>
            <person name="Meng N."/>
            <person name="Wang Y."/>
            <person name="Liu W."/>
            <person name="Liu Z."/>
            <person name="Liu J."/>
            <person name="Guo Q."/>
            <person name="Huang H."/>
            <person name="Sederoff R.R."/>
            <person name="Wang G."/>
            <person name="Qu G."/>
            <person name="Chen S."/>
        </authorList>
    </citation>
    <scope>NUCLEOTIDE SEQUENCE [LARGE SCALE GENOMIC DNA]</scope>
    <source>
        <strain evidence="2">SC-2020</strain>
    </source>
</reference>
<organism evidence="2 3">
    <name type="scientific">Populus alba x Populus x berolinensis</name>
    <dbReference type="NCBI Taxonomy" id="444605"/>
    <lineage>
        <taxon>Eukaryota</taxon>
        <taxon>Viridiplantae</taxon>
        <taxon>Streptophyta</taxon>
        <taxon>Embryophyta</taxon>
        <taxon>Tracheophyta</taxon>
        <taxon>Spermatophyta</taxon>
        <taxon>Magnoliopsida</taxon>
        <taxon>eudicotyledons</taxon>
        <taxon>Gunneridae</taxon>
        <taxon>Pentapetalae</taxon>
        <taxon>rosids</taxon>
        <taxon>fabids</taxon>
        <taxon>Malpighiales</taxon>
        <taxon>Salicaceae</taxon>
        <taxon>Saliceae</taxon>
        <taxon>Populus</taxon>
    </lineage>
</organism>
<dbReference type="PANTHER" id="PTHR31286:SF180">
    <property type="entry name" value="OS10G0362600 PROTEIN"/>
    <property type="match status" value="1"/>
</dbReference>
<proteinExistence type="predicted"/>
<dbReference type="Proteomes" id="UP001164929">
    <property type="component" value="Chromosome 1"/>
</dbReference>
<comment type="caution">
    <text evidence="2">The sequence shown here is derived from an EMBL/GenBank/DDBJ whole genome shotgun (WGS) entry which is preliminary data.</text>
</comment>
<protein>
    <recommendedName>
        <fullName evidence="4">DUF4283 domain-containing protein</fullName>
    </recommendedName>
</protein>
<evidence type="ECO:0000313" key="2">
    <source>
        <dbReference type="EMBL" id="KAJ7009366.1"/>
    </source>
</evidence>
<evidence type="ECO:0000256" key="1">
    <source>
        <dbReference type="SAM" id="MobiDB-lite"/>
    </source>
</evidence>
<evidence type="ECO:0000313" key="3">
    <source>
        <dbReference type="Proteomes" id="UP001164929"/>
    </source>
</evidence>
<dbReference type="EMBL" id="JAQIZT010000001">
    <property type="protein sequence ID" value="KAJ7009366.1"/>
    <property type="molecule type" value="Genomic_DNA"/>
</dbReference>
<gene>
    <name evidence="2" type="ORF">NC653_000130</name>
</gene>
<dbReference type="InterPro" id="IPR040256">
    <property type="entry name" value="At4g02000-like"/>
</dbReference>
<sequence length="374" mass="39590">MPVTDLPPPSAVLSSSGIGTSTVREANGSPMANNSPPLDGFIVEDCSDDAELEEEQIDFTFSEEEDEGSSPSSLAPVTLELPASLKGANFNLSNTVKAVPVWLKFSNLPLKCWTPRCLSKLASVLGKPIQCDKLTSTKERLSYARVLMEVDLLADLRSSINVTLPNGNPFIQKVIYETLPKFCKHCKVIAHSTEACFKGKEEATTIKKASSASVATKKNVKGSVFTRLSPIVDTLVDALPAAALPVKVSPVNAPLVDALKLNAPIVPSETCNVSSKGKSPTISIDIACNKAPYCPVSGIPAALVAEADKALYGCCSTAVSLLIILGHSFNIPGFDSMFPMELEVPDFASGPSIGFLPIGKDLEGSMSVFQCPFP</sequence>
<feature type="region of interest" description="Disordered" evidence="1">
    <location>
        <begin position="1"/>
        <end position="40"/>
    </location>
</feature>
<dbReference type="AlphaFoldDB" id="A0AAD6WEX7"/>
<accession>A0AAD6WEX7</accession>
<keyword evidence="3" id="KW-1185">Reference proteome</keyword>
<dbReference type="PANTHER" id="PTHR31286">
    <property type="entry name" value="GLYCINE-RICH CELL WALL STRUCTURAL PROTEIN 1.8-LIKE"/>
    <property type="match status" value="1"/>
</dbReference>
<feature type="compositionally biased region" description="Polar residues" evidence="1">
    <location>
        <begin position="12"/>
        <end position="36"/>
    </location>
</feature>
<name>A0AAD6WEX7_9ROSI</name>
<feature type="compositionally biased region" description="Pro residues" evidence="1">
    <location>
        <begin position="1"/>
        <end position="10"/>
    </location>
</feature>